<protein>
    <submittedName>
        <fullName evidence="2">Uncharacterized protein</fullName>
    </submittedName>
</protein>
<reference evidence="2 3" key="1">
    <citation type="submission" date="2024-03" db="EMBL/GenBank/DDBJ databases">
        <title>The Acrasis kona genome and developmental transcriptomes reveal deep origins of eukaryotic multicellular pathways.</title>
        <authorList>
            <person name="Sheikh S."/>
            <person name="Fu C.-J."/>
            <person name="Brown M.W."/>
            <person name="Baldauf S.L."/>
        </authorList>
    </citation>
    <scope>NUCLEOTIDE SEQUENCE [LARGE SCALE GENOMIC DNA]</scope>
    <source>
        <strain evidence="2 3">ATCC MYA-3509</strain>
    </source>
</reference>
<comment type="caution">
    <text evidence="2">The sequence shown here is derived from an EMBL/GenBank/DDBJ whole genome shotgun (WGS) entry which is preliminary data.</text>
</comment>
<dbReference type="AlphaFoldDB" id="A0AAW2YIL0"/>
<keyword evidence="3" id="KW-1185">Reference proteome</keyword>
<feature type="region of interest" description="Disordered" evidence="1">
    <location>
        <begin position="246"/>
        <end position="266"/>
    </location>
</feature>
<name>A0AAW2YIL0_9EUKA</name>
<dbReference type="Proteomes" id="UP001431209">
    <property type="component" value="Unassembled WGS sequence"/>
</dbReference>
<proteinExistence type="predicted"/>
<evidence type="ECO:0000313" key="2">
    <source>
        <dbReference type="EMBL" id="KAL0476595.1"/>
    </source>
</evidence>
<gene>
    <name evidence="2" type="ORF">AKO1_006081</name>
</gene>
<feature type="compositionally biased region" description="Basic and acidic residues" evidence="1">
    <location>
        <begin position="251"/>
        <end position="266"/>
    </location>
</feature>
<evidence type="ECO:0000256" key="1">
    <source>
        <dbReference type="SAM" id="MobiDB-lite"/>
    </source>
</evidence>
<dbReference type="EMBL" id="JAOPGA020000059">
    <property type="protein sequence ID" value="KAL0476595.1"/>
    <property type="molecule type" value="Genomic_DNA"/>
</dbReference>
<accession>A0AAW2YIL0</accession>
<evidence type="ECO:0000313" key="3">
    <source>
        <dbReference type="Proteomes" id="UP001431209"/>
    </source>
</evidence>
<organism evidence="2 3">
    <name type="scientific">Acrasis kona</name>
    <dbReference type="NCBI Taxonomy" id="1008807"/>
    <lineage>
        <taxon>Eukaryota</taxon>
        <taxon>Discoba</taxon>
        <taxon>Heterolobosea</taxon>
        <taxon>Tetramitia</taxon>
        <taxon>Eutetramitia</taxon>
        <taxon>Acrasidae</taxon>
        <taxon>Acrasis</taxon>
    </lineage>
</organism>
<sequence length="302" mass="34781">MTSTPHPYKEVFDDCRPHVVIVDDELEETSNILQQLERPVKHNVDNAVKRLSWKQTDENISPMLYNTTRHKSSEFVDSSTFADFVSNSITPLSLTNTPHLSQQEACLKKYERVCLPLLDSRRKVVYVWCEEDQNALLREGILREKKYRSQCNADHSCCEPPGNQLSRSCTLSSLAPVVETTDHVQRRSSCGTIQEHTQVNNNRRHSISCLPSRPQAMQFSDRAQQHVKTTDYDGLFCTDSTSYIPSPFKRNPTDKPPKNKRLREHDEVTDCDEKVLVFDGIVRRKKGNTKPQDSFQIKFKLV</sequence>